<feature type="transmembrane region" description="Helical" evidence="6">
    <location>
        <begin position="799"/>
        <end position="816"/>
    </location>
</feature>
<feature type="transmembrane region" description="Helical" evidence="6">
    <location>
        <begin position="763"/>
        <end position="784"/>
    </location>
</feature>
<evidence type="ECO:0000313" key="10">
    <source>
        <dbReference type="Proteomes" id="UP000789359"/>
    </source>
</evidence>
<feature type="transmembrane region" description="Helical" evidence="6">
    <location>
        <begin position="75"/>
        <end position="94"/>
    </location>
</feature>
<feature type="transmembrane region" description="Helical" evidence="6">
    <location>
        <begin position="677"/>
        <end position="696"/>
    </location>
</feature>
<gene>
    <name evidence="9" type="primary">ccsA_2</name>
    <name evidence="9" type="ORF">LMG8286_01724</name>
</gene>
<evidence type="ECO:0000313" key="9">
    <source>
        <dbReference type="EMBL" id="CAD7289247.1"/>
    </source>
</evidence>
<feature type="transmembrane region" description="Helical" evidence="6">
    <location>
        <begin position="621"/>
        <end position="642"/>
    </location>
</feature>
<evidence type="ECO:0000256" key="5">
    <source>
        <dbReference type="ARBA" id="ARBA00023136"/>
    </source>
</evidence>
<evidence type="ECO:0000256" key="4">
    <source>
        <dbReference type="ARBA" id="ARBA00022989"/>
    </source>
</evidence>
<comment type="subcellular location">
    <subcellularLocation>
        <location evidence="1">Membrane</location>
        <topology evidence="1">Multi-pass membrane protein</topology>
    </subcellularLocation>
</comment>
<dbReference type="PANTHER" id="PTHR30071">
    <property type="entry name" value="HEME EXPORTER PROTEIN C"/>
    <property type="match status" value="1"/>
</dbReference>
<feature type="domain" description="Cytochrome c assembly protein" evidence="7">
    <location>
        <begin position="648"/>
        <end position="852"/>
    </location>
</feature>
<feature type="domain" description="ResB-like" evidence="8">
    <location>
        <begin position="207"/>
        <end position="279"/>
    </location>
</feature>
<proteinExistence type="predicted"/>
<feature type="transmembrane region" description="Helical" evidence="6">
    <location>
        <begin position="654"/>
        <end position="670"/>
    </location>
</feature>
<dbReference type="Pfam" id="PF01578">
    <property type="entry name" value="Cytochrom_C_asm"/>
    <property type="match status" value="1"/>
</dbReference>
<dbReference type="EMBL" id="CAJHOE010000007">
    <property type="protein sequence ID" value="CAD7289247.1"/>
    <property type="molecule type" value="Genomic_DNA"/>
</dbReference>
<dbReference type="Proteomes" id="UP000789359">
    <property type="component" value="Unassembled WGS sequence"/>
</dbReference>
<organism evidence="9 10">
    <name type="scientific">Campylobacter suis</name>
    <dbReference type="NCBI Taxonomy" id="2790657"/>
    <lineage>
        <taxon>Bacteria</taxon>
        <taxon>Pseudomonadati</taxon>
        <taxon>Campylobacterota</taxon>
        <taxon>Epsilonproteobacteria</taxon>
        <taxon>Campylobacterales</taxon>
        <taxon>Campylobacteraceae</taxon>
        <taxon>Campylobacter</taxon>
    </lineage>
</organism>
<keyword evidence="3" id="KW-0201">Cytochrome c-type biogenesis</keyword>
<comment type="caution">
    <text evidence="9">The sequence shown here is derived from an EMBL/GenBank/DDBJ whole genome shotgun (WGS) entry which is preliminary data.</text>
</comment>
<protein>
    <submittedName>
        <fullName evidence="9">Cytochrome c biogenesis protein CcsA</fullName>
    </submittedName>
</protein>
<feature type="transmembrane region" description="Helical" evidence="6">
    <location>
        <begin position="823"/>
        <end position="844"/>
    </location>
</feature>
<dbReference type="Pfam" id="PF05140">
    <property type="entry name" value="ResB"/>
    <property type="match status" value="1"/>
</dbReference>
<dbReference type="RefSeq" id="WP_230057459.1">
    <property type="nucleotide sequence ID" value="NZ_CAJHOE010000007.1"/>
</dbReference>
<sequence>MVKLFFSYKFVLLLLLALAVAAGVATFLESIYDTATAQIFVYEALWYEAVMLLLIVSLFGIIFRTKMWRRFGAFVVHFAFIVIAIGAFMTRYMGEEGVLHVREHEVSNEMISVKPYLQIEADGKIYEHYLKLAQIGDNSFEIAQPIDGNTLKVKFHSYEPSPKGKRGVLNLKVGFNDTNMQDISIKGGVGWVSEPKVIEQNGKQILIAWGSKIINLPFSIRLNDFMLERYPGSQSPSSYASAIEVERDGLKVMDFVVFMNNPLTFQGYKLFQSSYDKDERGTVLEVNRDPGKIPTYIGYFLLCVGFVANFFTPHSRFLKLSKFVKNSQLVLVFALLVFANLPTNASENDIQNFRQNTANHANGEFSTLLVQDYMGRIKPISTEASEIVSKMAGTNSLFGLSPEQVVLGMSIDPTLWQDLKIIKVKNNEIKKLLNLSQDEQFVSFNFMFDEQGRYKLDKEVEEANEKSASKRGTLENELIKFDERINIAYLTMKGVFFRFIPISGDPTNKWLSPNEAFANPSVSKEIKVILNDYLTGLNLGISQNEWQKADAALKGIKNYQQKNSSHILPEQGRVKAEVLYNKLGVFKNLVYFYLFLGLFALFAGFSEILAHKRFVFIKKSLFVLLLLGFIVHTLGLALRWYVSGHAPWSDSYESMVYIGWSAILAGLVFFRSSLLTISASCLLAAIVMLVAHLSFVNPQITNLVPVLKSYWLTLHVSIITASYGFLGLGCLLGLMGLTLMVLKNTKNSERINAQIRYITAINELSLIVGLSMLTVGNFFGGIWANESWGRYWGWDSKETWSYVSILVYAIVLHLRFVPKLNSVYIFCVASVFAYGSIIMTYFGVNFYLTGLHSYAAGQAPQVPNFIYALVLFIVSISILALKGKDIKTI</sequence>
<keyword evidence="2 6" id="KW-0812">Transmembrane</keyword>
<evidence type="ECO:0000259" key="8">
    <source>
        <dbReference type="Pfam" id="PF05140"/>
    </source>
</evidence>
<feature type="transmembrane region" description="Helical" evidence="6">
    <location>
        <begin position="716"/>
        <end position="742"/>
    </location>
</feature>
<dbReference type="InterPro" id="IPR002541">
    <property type="entry name" value="Cyt_c_assembly"/>
</dbReference>
<dbReference type="InterPro" id="IPR007816">
    <property type="entry name" value="ResB-like_domain"/>
</dbReference>
<accession>A0ABN7K9U5</accession>
<dbReference type="PANTHER" id="PTHR30071:SF1">
    <property type="entry name" value="CYTOCHROME B_B6 PROTEIN-RELATED"/>
    <property type="match status" value="1"/>
</dbReference>
<evidence type="ECO:0000256" key="2">
    <source>
        <dbReference type="ARBA" id="ARBA00022692"/>
    </source>
</evidence>
<evidence type="ECO:0000259" key="7">
    <source>
        <dbReference type="Pfam" id="PF01578"/>
    </source>
</evidence>
<feature type="transmembrane region" description="Helical" evidence="6">
    <location>
        <begin position="864"/>
        <end position="881"/>
    </location>
</feature>
<evidence type="ECO:0000256" key="1">
    <source>
        <dbReference type="ARBA" id="ARBA00004141"/>
    </source>
</evidence>
<keyword evidence="4 6" id="KW-1133">Transmembrane helix</keyword>
<evidence type="ECO:0000256" key="3">
    <source>
        <dbReference type="ARBA" id="ARBA00022748"/>
    </source>
</evidence>
<feature type="transmembrane region" description="Helical" evidence="6">
    <location>
        <begin position="590"/>
        <end position="609"/>
    </location>
</feature>
<reference evidence="9 10" key="1">
    <citation type="submission" date="2020-11" db="EMBL/GenBank/DDBJ databases">
        <authorList>
            <person name="Peeters C."/>
        </authorList>
    </citation>
    <scope>NUCLEOTIDE SEQUENCE [LARGE SCALE GENOMIC DNA]</scope>
    <source>
        <strain evidence="9 10">LMG 8286</strain>
    </source>
</reference>
<evidence type="ECO:0000256" key="6">
    <source>
        <dbReference type="SAM" id="Phobius"/>
    </source>
</evidence>
<feature type="transmembrane region" description="Helical" evidence="6">
    <location>
        <begin position="44"/>
        <end position="63"/>
    </location>
</feature>
<dbReference type="InterPro" id="IPR045062">
    <property type="entry name" value="Cyt_c_biogenesis_CcsA/CcmC"/>
</dbReference>
<keyword evidence="5 6" id="KW-0472">Membrane</keyword>
<name>A0ABN7K9U5_9BACT</name>
<keyword evidence="10" id="KW-1185">Reference proteome</keyword>